<evidence type="ECO:0000313" key="2">
    <source>
        <dbReference type="EMBL" id="ABQ20947.1"/>
    </source>
</evidence>
<accession>A0A0H3AK37</accession>
<sequence>MTLEERNRMSIVIISGGPGAGKTTLLNALAERGYATYPEIPRQLIEQESLKQDGILPWHDLLAFAELCYDAMLVQKQSAQSASMAFLDRAIPDICAYLLGAELAVPAKYWSASSGYHPQVLMCQPSAITYQQDEVRPYTLEEAVHIHHGLVKAYSGLGYQCIDVPMASIEQRVAFVLTALSVAG</sequence>
<dbReference type="AlphaFoldDB" id="A0A0H3AK37"/>
<evidence type="ECO:0000259" key="1">
    <source>
        <dbReference type="Pfam" id="PF13521"/>
    </source>
</evidence>
<gene>
    <name evidence="2" type="ordered locus">VC0395_A2315</name>
</gene>
<dbReference type="EMBL" id="CP000627">
    <property type="protein sequence ID" value="ABQ20947.1"/>
    <property type="molecule type" value="Genomic_DNA"/>
</dbReference>
<dbReference type="Pfam" id="PF13521">
    <property type="entry name" value="AAA_28"/>
    <property type="match status" value="1"/>
</dbReference>
<organism evidence="2 3">
    <name type="scientific">Vibrio cholerae serotype O1 (strain ATCC 39541 / Classical Ogawa 395 / O395)</name>
    <dbReference type="NCBI Taxonomy" id="345073"/>
    <lineage>
        <taxon>Bacteria</taxon>
        <taxon>Pseudomonadati</taxon>
        <taxon>Pseudomonadota</taxon>
        <taxon>Gammaproteobacteria</taxon>
        <taxon>Vibrionales</taxon>
        <taxon>Vibrionaceae</taxon>
        <taxon>Vibrio</taxon>
    </lineage>
</organism>
<feature type="domain" description="NadR/Ttd14 AAA" evidence="1">
    <location>
        <begin position="12"/>
        <end position="172"/>
    </location>
</feature>
<dbReference type="SUPFAM" id="SSF52540">
    <property type="entry name" value="P-loop containing nucleoside triphosphate hydrolases"/>
    <property type="match status" value="1"/>
</dbReference>
<dbReference type="OrthoDB" id="5638848at2"/>
<name>A0A0H3AK37_VIBC3</name>
<dbReference type="eggNOG" id="COG3911">
    <property type="taxonomic scope" value="Bacteria"/>
</dbReference>
<dbReference type="PATRIC" id="fig|345073.21.peg.2753"/>
<dbReference type="Proteomes" id="UP000000249">
    <property type="component" value="Chromosome 1"/>
</dbReference>
<protein>
    <recommendedName>
        <fullName evidence="1">NadR/Ttd14 AAA domain-containing protein</fullName>
    </recommendedName>
</protein>
<dbReference type="Gene3D" id="3.40.50.300">
    <property type="entry name" value="P-loop containing nucleotide triphosphate hydrolases"/>
    <property type="match status" value="1"/>
</dbReference>
<reference evidence="2 3" key="1">
    <citation type="submission" date="2007-03" db="EMBL/GenBank/DDBJ databases">
        <authorList>
            <person name="Heidelberg J."/>
        </authorList>
    </citation>
    <scope>NUCLEOTIDE SEQUENCE [LARGE SCALE GENOMIC DNA]</scope>
    <source>
        <strain evidence="3">ATCC 39541 / Classical Ogawa 395 / O395</strain>
    </source>
</reference>
<dbReference type="InterPro" id="IPR038727">
    <property type="entry name" value="NadR/Ttd14_AAA_dom"/>
</dbReference>
<proteinExistence type="predicted"/>
<dbReference type="KEGG" id="vco:VC0395_A2315"/>
<dbReference type="KEGG" id="vcr:VC395_2855"/>
<dbReference type="InterPro" id="IPR027417">
    <property type="entry name" value="P-loop_NTPase"/>
</dbReference>
<evidence type="ECO:0000313" key="3">
    <source>
        <dbReference type="Proteomes" id="UP000000249"/>
    </source>
</evidence>